<gene>
    <name evidence="2" type="ORF">CA836_00680</name>
</gene>
<dbReference type="RefSeq" id="WP_032848250.1">
    <property type="nucleotide sequence ID" value="NZ_CP077158.1"/>
</dbReference>
<sequence>MSQYEIWSLIFSFINILLFFYISYSFQKNFSNENKIKEMLSLKLNSLIKLTEILNYSEEERNDYLVNKRKISNVLYNISRKKIYKYIPETNIRDLKSNFDLLTFSLESNDKMDIGYKEKIYSKIDEIQYLLYNLK</sequence>
<organism evidence="2 3">
    <name type="scientific">Fusobacterium nucleatum subsp. polymorphum</name>
    <name type="common">Fusobacterium polymorphum</name>
    <dbReference type="NCBI Taxonomy" id="76857"/>
    <lineage>
        <taxon>Bacteria</taxon>
        <taxon>Fusobacteriati</taxon>
        <taxon>Fusobacteriota</taxon>
        <taxon>Fusobacteriia</taxon>
        <taxon>Fusobacteriales</taxon>
        <taxon>Fusobacteriaceae</taxon>
        <taxon>Fusobacterium</taxon>
    </lineage>
</organism>
<feature type="transmembrane region" description="Helical" evidence="1">
    <location>
        <begin position="6"/>
        <end position="26"/>
    </location>
</feature>
<evidence type="ECO:0000256" key="1">
    <source>
        <dbReference type="SAM" id="Phobius"/>
    </source>
</evidence>
<reference evidence="2 3" key="1">
    <citation type="submission" date="2017-06" db="EMBL/GenBank/DDBJ databases">
        <title>Draft genome sequence of Fusobacterium nucleatum subsp. polymorphum KCOM 1248 (=ChDC F113).</title>
        <authorList>
            <person name="Kook J.-K."/>
            <person name="Park S.-N."/>
            <person name="Lim Y.K."/>
            <person name="Roh H."/>
        </authorList>
    </citation>
    <scope>NUCLEOTIDE SEQUENCE [LARGE SCALE GENOMIC DNA]</scope>
    <source>
        <strain evidence="3">KCOM 1248 (ChDC F113)</strain>
    </source>
</reference>
<dbReference type="Proteomes" id="UP000223525">
    <property type="component" value="Unassembled WGS sequence"/>
</dbReference>
<proteinExistence type="predicted"/>
<protein>
    <submittedName>
        <fullName evidence="2">Uncharacterized protein</fullName>
    </submittedName>
</protein>
<name>A0A2C6AVZ4_FUSNP</name>
<evidence type="ECO:0000313" key="2">
    <source>
        <dbReference type="EMBL" id="PHH98395.1"/>
    </source>
</evidence>
<keyword evidence="1" id="KW-0472">Membrane</keyword>
<keyword evidence="1" id="KW-1133">Transmembrane helix</keyword>
<keyword evidence="1" id="KW-0812">Transmembrane</keyword>
<accession>A0A2C6AVZ4</accession>
<evidence type="ECO:0000313" key="3">
    <source>
        <dbReference type="Proteomes" id="UP000223525"/>
    </source>
</evidence>
<dbReference type="AlphaFoldDB" id="A0A2C6AVZ4"/>
<comment type="caution">
    <text evidence="2">The sequence shown here is derived from an EMBL/GenBank/DDBJ whole genome shotgun (WGS) entry which is preliminary data.</text>
</comment>
<dbReference type="EMBL" id="NIRK01000001">
    <property type="protein sequence ID" value="PHH98395.1"/>
    <property type="molecule type" value="Genomic_DNA"/>
</dbReference>